<dbReference type="PANTHER" id="PTHR12466:SF8">
    <property type="entry name" value="PARAFIBROMIN"/>
    <property type="match status" value="1"/>
</dbReference>
<dbReference type="InterPro" id="IPR007852">
    <property type="entry name" value="Cdc73/Parafibromin"/>
</dbReference>
<feature type="compositionally biased region" description="Low complexity" evidence="5">
    <location>
        <begin position="272"/>
        <end position="287"/>
    </location>
</feature>
<dbReference type="EMBL" id="KZ819638">
    <property type="protein sequence ID" value="PWN88528.1"/>
    <property type="molecule type" value="Genomic_DNA"/>
</dbReference>
<dbReference type="Gene3D" id="3.40.50.11990">
    <property type="entry name" value="RNA polymerase II accessory factor, Cdc73 C-terminal domain"/>
    <property type="match status" value="1"/>
</dbReference>
<keyword evidence="3" id="KW-0804">Transcription</keyword>
<sequence length="473" mass="50410">MAEAGEQADALDALRASLASPEGVASIALLDENALVIEDLGKATSLRFASGLVLLKSHITRLAKSRTSPVLQEGSTATPSTSTDDFFPLDALVFAVQMASAQGGLYVVQATSRGLPRLDALERQDILAYLTGARNEWEGVLSKDVVALRALSAPSAEAGPSTTPPSSPPAAHKAMFGQLGAVGAAGDAAAAAAGVAAKTMVLPPKRPYVPSKADAAFVKRLKTSGTEITPRTRNDALRGSQPWSKTADFASLRATLAPQIDAARKVAGAGGSSSSSSRQPMPSQSLSNDASRARKGRQQDPIIVLSNSPTSLINMFNVKSFLEEGTFVPPEEARLKAGGMAESIVIVNHRLSSQGPEAKARRFLVVDNVEALARLTSSGGGGGGGGDAWTRVCAVFTTGQLWQFKEYRWSEPRELFKNVMGVYVRWHNETKNANVRDWPVVELAIDRTKRHTDRQLSAHFWRNAENLITKRML</sequence>
<evidence type="ECO:0000313" key="7">
    <source>
        <dbReference type="EMBL" id="PWN88528.1"/>
    </source>
</evidence>
<dbReference type="GO" id="GO:0032968">
    <property type="term" value="P:positive regulation of transcription elongation by RNA polymerase II"/>
    <property type="evidence" value="ECO:0007669"/>
    <property type="project" value="TreeGrafter"/>
</dbReference>
<dbReference type="STRING" id="215250.A0A316YIS7"/>
<dbReference type="GO" id="GO:0006368">
    <property type="term" value="P:transcription elongation by RNA polymerase II"/>
    <property type="evidence" value="ECO:0007669"/>
    <property type="project" value="InterPro"/>
</dbReference>
<organism evidence="7 8">
    <name type="scientific">Acaromyces ingoldii</name>
    <dbReference type="NCBI Taxonomy" id="215250"/>
    <lineage>
        <taxon>Eukaryota</taxon>
        <taxon>Fungi</taxon>
        <taxon>Dikarya</taxon>
        <taxon>Basidiomycota</taxon>
        <taxon>Ustilaginomycotina</taxon>
        <taxon>Exobasidiomycetes</taxon>
        <taxon>Exobasidiales</taxon>
        <taxon>Cryptobasidiaceae</taxon>
        <taxon>Acaromyces</taxon>
    </lineage>
</organism>
<evidence type="ECO:0000313" key="8">
    <source>
        <dbReference type="Proteomes" id="UP000245768"/>
    </source>
</evidence>
<accession>A0A316YIS7</accession>
<keyword evidence="8" id="KW-1185">Reference proteome</keyword>
<dbReference type="OrthoDB" id="2186602at2759"/>
<evidence type="ECO:0000259" key="6">
    <source>
        <dbReference type="Pfam" id="PF05179"/>
    </source>
</evidence>
<dbReference type="AlphaFoldDB" id="A0A316YIS7"/>
<comment type="similarity">
    <text evidence="2">Belongs to the CDC73 family.</text>
</comment>
<feature type="domain" description="Cell division control protein 73 C-terminal" evidence="6">
    <location>
        <begin position="298"/>
        <end position="466"/>
    </location>
</feature>
<dbReference type="Pfam" id="PF05179">
    <property type="entry name" value="CDC73_C"/>
    <property type="match status" value="1"/>
</dbReference>
<reference evidence="7 8" key="1">
    <citation type="journal article" date="2018" name="Mol. Biol. Evol.">
        <title>Broad Genomic Sampling Reveals a Smut Pathogenic Ancestry of the Fungal Clade Ustilaginomycotina.</title>
        <authorList>
            <person name="Kijpornyongpan T."/>
            <person name="Mondo S.J."/>
            <person name="Barry K."/>
            <person name="Sandor L."/>
            <person name="Lee J."/>
            <person name="Lipzen A."/>
            <person name="Pangilinan J."/>
            <person name="LaButti K."/>
            <person name="Hainaut M."/>
            <person name="Henrissat B."/>
            <person name="Grigoriev I.V."/>
            <person name="Spatafora J.W."/>
            <person name="Aime M.C."/>
        </authorList>
    </citation>
    <scope>NUCLEOTIDE SEQUENCE [LARGE SCALE GENOMIC DNA]</scope>
    <source>
        <strain evidence="7 8">MCA 4198</strain>
    </source>
</reference>
<gene>
    <name evidence="7" type="ORF">FA10DRAFT_268713</name>
</gene>
<keyword evidence="4" id="KW-0539">Nucleus</keyword>
<dbReference type="FunCoup" id="A0A316YIS7">
    <property type="interactions" value="72"/>
</dbReference>
<dbReference type="GO" id="GO:0000993">
    <property type="term" value="F:RNA polymerase II complex binding"/>
    <property type="evidence" value="ECO:0007669"/>
    <property type="project" value="TreeGrafter"/>
</dbReference>
<dbReference type="Proteomes" id="UP000245768">
    <property type="component" value="Unassembled WGS sequence"/>
</dbReference>
<dbReference type="RefSeq" id="XP_025375726.1">
    <property type="nucleotide sequence ID" value="XM_025522442.1"/>
</dbReference>
<dbReference type="GeneID" id="37044358"/>
<evidence type="ECO:0000256" key="2">
    <source>
        <dbReference type="ARBA" id="ARBA00010427"/>
    </source>
</evidence>
<comment type="subcellular location">
    <subcellularLocation>
        <location evidence="1">Nucleus</location>
    </subcellularLocation>
</comment>
<evidence type="ECO:0000256" key="3">
    <source>
        <dbReference type="ARBA" id="ARBA00023163"/>
    </source>
</evidence>
<evidence type="ECO:0000256" key="4">
    <source>
        <dbReference type="ARBA" id="ARBA00023242"/>
    </source>
</evidence>
<dbReference type="InParanoid" id="A0A316YIS7"/>
<protein>
    <submittedName>
        <fullName evidence="7">CDC73-domain-containing protein</fullName>
    </submittedName>
</protein>
<name>A0A316YIS7_9BASI</name>
<proteinExistence type="inferred from homology"/>
<dbReference type="PANTHER" id="PTHR12466">
    <property type="entry name" value="CDC73 DOMAIN PROTEIN"/>
    <property type="match status" value="1"/>
</dbReference>
<dbReference type="GO" id="GO:0016593">
    <property type="term" value="C:Cdc73/Paf1 complex"/>
    <property type="evidence" value="ECO:0007669"/>
    <property type="project" value="InterPro"/>
</dbReference>
<dbReference type="InterPro" id="IPR038103">
    <property type="entry name" value="CDC73_C_sf"/>
</dbReference>
<evidence type="ECO:0000256" key="5">
    <source>
        <dbReference type="SAM" id="MobiDB-lite"/>
    </source>
</evidence>
<feature type="region of interest" description="Disordered" evidence="5">
    <location>
        <begin position="264"/>
        <end position="303"/>
    </location>
</feature>
<dbReference type="InterPro" id="IPR031336">
    <property type="entry name" value="CDC73_C"/>
</dbReference>
<evidence type="ECO:0000256" key="1">
    <source>
        <dbReference type="ARBA" id="ARBA00004123"/>
    </source>
</evidence>